<sequence>MGHELIRTRLSPLSEHDEQPVFGRGGYTDGFGWEAVADIKLVVTGMDVIARSDGRFQLVCVGRKADPDDFATYVHHVDYEGNESLEPFEDAWLCRFVPSNDELVCVAGGLDSSDVPWISLVDIWSMSVLFVLDRPGGIGKYKKFGETWYLAAMDNRLAVVGQQRSANPFFEIMVWELQ</sequence>
<comment type="caution">
    <text evidence="1">The sequence shown here is derived from an EMBL/GenBank/DDBJ whole genome shotgun (WGS) entry which is preliminary data.</text>
</comment>
<gene>
    <name evidence="1" type="ORF">FOL46_005881</name>
    <name evidence="2" type="ORF">FOZ61_001296</name>
</gene>
<evidence type="ECO:0000313" key="4">
    <source>
        <dbReference type="Proteomes" id="UP000572268"/>
    </source>
</evidence>
<name>A0A7J6LNZ7_PEROL</name>
<dbReference type="OrthoDB" id="10381244at2759"/>
<evidence type="ECO:0000313" key="2">
    <source>
        <dbReference type="EMBL" id="KAF4663884.1"/>
    </source>
</evidence>
<accession>A0A7J6LNZ7</accession>
<dbReference type="EMBL" id="JABAHT010000131">
    <property type="protein sequence ID" value="KAF4663884.1"/>
    <property type="molecule type" value="Genomic_DNA"/>
</dbReference>
<protein>
    <submittedName>
        <fullName evidence="1">Uncharacterized protein</fullName>
    </submittedName>
</protein>
<dbReference type="Proteomes" id="UP000570595">
    <property type="component" value="Unassembled WGS sequence"/>
</dbReference>
<proteinExistence type="predicted"/>
<reference evidence="3 4" key="1">
    <citation type="submission" date="2020-04" db="EMBL/GenBank/DDBJ databases">
        <title>Perkinsus olseni comparative genomics.</title>
        <authorList>
            <person name="Bogema D.R."/>
        </authorList>
    </citation>
    <scope>NUCLEOTIDE SEQUENCE [LARGE SCALE GENOMIC DNA]</scope>
    <source>
        <strain evidence="2">ATCC PRA-179</strain>
        <strain evidence="1">ATCC PRA-31</strain>
    </source>
</reference>
<dbReference type="EMBL" id="JABANN010000368">
    <property type="protein sequence ID" value="KAF4661022.1"/>
    <property type="molecule type" value="Genomic_DNA"/>
</dbReference>
<organism evidence="1 4">
    <name type="scientific">Perkinsus olseni</name>
    <name type="common">Perkinsus atlanticus</name>
    <dbReference type="NCBI Taxonomy" id="32597"/>
    <lineage>
        <taxon>Eukaryota</taxon>
        <taxon>Sar</taxon>
        <taxon>Alveolata</taxon>
        <taxon>Perkinsozoa</taxon>
        <taxon>Perkinsea</taxon>
        <taxon>Perkinsida</taxon>
        <taxon>Perkinsidae</taxon>
        <taxon>Perkinsus</taxon>
    </lineage>
</organism>
<dbReference type="AlphaFoldDB" id="A0A7J6LNZ7"/>
<evidence type="ECO:0000313" key="1">
    <source>
        <dbReference type="EMBL" id="KAF4661022.1"/>
    </source>
</evidence>
<evidence type="ECO:0000313" key="3">
    <source>
        <dbReference type="Proteomes" id="UP000570595"/>
    </source>
</evidence>
<dbReference type="Proteomes" id="UP000572268">
    <property type="component" value="Unassembled WGS sequence"/>
</dbReference>